<evidence type="ECO:0000256" key="3">
    <source>
        <dbReference type="SAM" id="Phobius"/>
    </source>
</evidence>
<dbReference type="Proteomes" id="UP001597561">
    <property type="component" value="Unassembled WGS sequence"/>
</dbReference>
<evidence type="ECO:0000313" key="5">
    <source>
        <dbReference type="Proteomes" id="UP001597561"/>
    </source>
</evidence>
<name>A0ABW5ZJH9_9BACL</name>
<dbReference type="RefSeq" id="WP_338032844.1">
    <property type="nucleotide sequence ID" value="NZ_JAFBDK010000001.1"/>
</dbReference>
<evidence type="ECO:0000256" key="1">
    <source>
        <dbReference type="ARBA" id="ARBA00004241"/>
    </source>
</evidence>
<dbReference type="NCBIfam" id="TIGR02532">
    <property type="entry name" value="IV_pilin_GFxxxE"/>
    <property type="match status" value="1"/>
</dbReference>
<dbReference type="Pfam" id="PF15980">
    <property type="entry name" value="ComGF"/>
    <property type="match status" value="1"/>
</dbReference>
<proteinExistence type="predicted"/>
<dbReference type="EMBL" id="JBHUPG010000027">
    <property type="protein sequence ID" value="MFD2913139.1"/>
    <property type="molecule type" value="Genomic_DNA"/>
</dbReference>
<dbReference type="InterPro" id="IPR016977">
    <property type="entry name" value="ComGF"/>
</dbReference>
<organism evidence="4 5">
    <name type="scientific">Jeotgalibacillus terrae</name>
    <dbReference type="NCBI Taxonomy" id="587735"/>
    <lineage>
        <taxon>Bacteria</taxon>
        <taxon>Bacillati</taxon>
        <taxon>Bacillota</taxon>
        <taxon>Bacilli</taxon>
        <taxon>Bacillales</taxon>
        <taxon>Caryophanaceae</taxon>
        <taxon>Jeotgalibacillus</taxon>
    </lineage>
</organism>
<protein>
    <submittedName>
        <fullName evidence="4">Competence type IV pilus minor pilin ComGF</fullName>
    </submittedName>
</protein>
<comment type="subcellular location">
    <subcellularLocation>
        <location evidence="1">Cell surface</location>
    </subcellularLocation>
</comment>
<keyword evidence="3" id="KW-0812">Transmembrane</keyword>
<keyword evidence="3" id="KW-1133">Transmembrane helix</keyword>
<dbReference type="NCBIfam" id="NF041002">
    <property type="entry name" value="pilin_ComGF"/>
    <property type="match status" value="1"/>
</dbReference>
<dbReference type="Pfam" id="PF07963">
    <property type="entry name" value="N_methyl"/>
    <property type="match status" value="1"/>
</dbReference>
<keyword evidence="5" id="KW-1185">Reference proteome</keyword>
<reference evidence="5" key="1">
    <citation type="journal article" date="2019" name="Int. J. Syst. Evol. Microbiol.">
        <title>The Global Catalogue of Microorganisms (GCM) 10K type strain sequencing project: providing services to taxonomists for standard genome sequencing and annotation.</title>
        <authorList>
            <consortium name="The Broad Institute Genomics Platform"/>
            <consortium name="The Broad Institute Genome Sequencing Center for Infectious Disease"/>
            <person name="Wu L."/>
            <person name="Ma J."/>
        </authorList>
    </citation>
    <scope>NUCLEOTIDE SEQUENCE [LARGE SCALE GENOMIC DNA]</scope>
    <source>
        <strain evidence="5">KCTC 13528</strain>
    </source>
</reference>
<keyword evidence="3" id="KW-0472">Membrane</keyword>
<accession>A0ABW5ZJH9</accession>
<dbReference type="InterPro" id="IPR012902">
    <property type="entry name" value="N_methyl_site"/>
</dbReference>
<keyword evidence="2" id="KW-0178">Competence</keyword>
<feature type="transmembrane region" description="Helical" evidence="3">
    <location>
        <begin position="21"/>
        <end position="45"/>
    </location>
</feature>
<comment type="caution">
    <text evidence="4">The sequence shown here is derived from an EMBL/GenBank/DDBJ whole genome shotgun (WGS) entry which is preliminary data.</text>
</comment>
<evidence type="ECO:0000313" key="4">
    <source>
        <dbReference type="EMBL" id="MFD2913139.1"/>
    </source>
</evidence>
<evidence type="ECO:0000256" key="2">
    <source>
        <dbReference type="ARBA" id="ARBA00023287"/>
    </source>
</evidence>
<gene>
    <name evidence="4" type="primary">comGF</name>
    <name evidence="4" type="ORF">ACFS5P_14725</name>
</gene>
<sequence length="150" mass="17174">MCRTKKATGSVLHHNQKGFTMLEVIVSISVLSIIAPLFAMLIFSFEHLMNQQELSKEWDIFTIQFQKEVERLKIESYSSETVTLKNGEASIKFSRQSSLLRRTVDGQGYEIFLTGIDTIRFSAEENLISLEVKFLDGIQKEAIFYTLSPK</sequence>